<sequence>MNRFHLPSQLSSDLELELQHIYLEVNAERYHYLPQFFEAYYCHRHNLVTKQGKVDWEAIFDFAPRSQAARGVSQRKELVREWLLPTSVVVGQLKALVRDEELSLTNIQAVLDCALQYVILTRGEAQALKQKGLQTTMPASYYQPSHQDYQKSTARFDKVNIHIDGV</sequence>
<keyword evidence="2" id="KW-1185">Reference proteome</keyword>
<dbReference type="AlphaFoldDB" id="A0A178K6S3"/>
<gene>
    <name evidence="1" type="ORF">A3K86_15340</name>
</gene>
<dbReference type="EMBL" id="LVHF01000029">
    <property type="protein sequence ID" value="OAN13038.1"/>
    <property type="molecule type" value="Genomic_DNA"/>
</dbReference>
<accession>A0A178K6S3</accession>
<dbReference type="OrthoDB" id="5829898at2"/>
<protein>
    <submittedName>
        <fullName evidence="1">Uncharacterized protein</fullName>
    </submittedName>
</protein>
<reference evidence="1 2" key="1">
    <citation type="submission" date="2016-03" db="EMBL/GenBank/DDBJ databases">
        <title>Photobacterium proteolyticum sp. nov. a protease producing bacterium isolated from ocean sediments of Laizhou Bay.</title>
        <authorList>
            <person name="Li Y."/>
        </authorList>
    </citation>
    <scope>NUCLEOTIDE SEQUENCE [LARGE SCALE GENOMIC DNA]</scope>
    <source>
        <strain evidence="1 2">R-40508</strain>
    </source>
</reference>
<proteinExistence type="predicted"/>
<evidence type="ECO:0000313" key="1">
    <source>
        <dbReference type="EMBL" id="OAN13038.1"/>
    </source>
</evidence>
<name>A0A178K6S3_9GAMM</name>
<dbReference type="RefSeq" id="WP_068332950.1">
    <property type="nucleotide sequence ID" value="NZ_LVHF01000029.1"/>
</dbReference>
<evidence type="ECO:0000313" key="2">
    <source>
        <dbReference type="Proteomes" id="UP000078503"/>
    </source>
</evidence>
<organism evidence="1 2">
    <name type="scientific">Photobacterium jeanii</name>
    <dbReference type="NCBI Taxonomy" id="858640"/>
    <lineage>
        <taxon>Bacteria</taxon>
        <taxon>Pseudomonadati</taxon>
        <taxon>Pseudomonadota</taxon>
        <taxon>Gammaproteobacteria</taxon>
        <taxon>Vibrionales</taxon>
        <taxon>Vibrionaceae</taxon>
        <taxon>Photobacterium</taxon>
    </lineage>
</organism>
<comment type="caution">
    <text evidence="1">The sequence shown here is derived from an EMBL/GenBank/DDBJ whole genome shotgun (WGS) entry which is preliminary data.</text>
</comment>
<dbReference type="Proteomes" id="UP000078503">
    <property type="component" value="Unassembled WGS sequence"/>
</dbReference>
<dbReference type="STRING" id="858640.A3K86_15340"/>